<dbReference type="Pfam" id="PF15978">
    <property type="entry name" value="TnsD"/>
    <property type="match status" value="1"/>
</dbReference>
<feature type="domain" description="Transposon Tn7 transposition protein TnsD C-terminal" evidence="2">
    <location>
        <begin position="17"/>
        <end position="311"/>
    </location>
</feature>
<evidence type="ECO:0000259" key="2">
    <source>
        <dbReference type="Pfam" id="PF15978"/>
    </source>
</evidence>
<accession>A0A1Q9HR84</accession>
<evidence type="ECO:0000313" key="4">
    <source>
        <dbReference type="Proteomes" id="UP000186313"/>
    </source>
</evidence>
<reference evidence="3 4" key="1">
    <citation type="submission" date="2016-09" db="EMBL/GenBank/DDBJ databases">
        <title>Genomic Taxonomy of the Vibrionaceae.</title>
        <authorList>
            <person name="Gonzalez-Castillo A."/>
            <person name="Gomez-Gil B."/>
            <person name="Enciso-Ibarra K."/>
        </authorList>
    </citation>
    <scope>NUCLEOTIDE SEQUENCE [LARGE SCALE GENOMIC DNA]</scope>
    <source>
        <strain evidence="3 4">CAIM 703</strain>
    </source>
</reference>
<protein>
    <recommendedName>
        <fullName evidence="2">Transposon Tn7 transposition protein TnsD C-terminal domain-containing protein</fullName>
    </recommendedName>
</protein>
<proteinExistence type="predicted"/>
<name>A0A1Q9HR84_9VIBR</name>
<feature type="compositionally biased region" description="Basic and acidic residues" evidence="1">
    <location>
        <begin position="313"/>
        <end position="326"/>
    </location>
</feature>
<evidence type="ECO:0000256" key="1">
    <source>
        <dbReference type="SAM" id="MobiDB-lite"/>
    </source>
</evidence>
<sequence length="326" mass="37571">MHHTPHIALATKTSVKLAQLSRELLSSDFQHLDNERLIYAYKVRLAEKGYASESLNVRQLAWRTALENYWSELLPDVSVNSVFSLGKNQQFPACMTRGLASNHHPLKHLLMIGAQFESVNDFIRFYQGAEITHQKVIERNTLRVNTKQLEAKQEKEQQALSKLKAGHSLRQVAKELGGSISTFKHLAIKNGVEVNRRAQKLFEQQRHSIWKQLVDGKTTQEIATNIGCSNGAVEQELHQYPELLSLRARIRFLSKRSEHREKLISTKNRFEKPTRKQIQDAARSAYTWLFKHDKQWLYTQLPAAIPRNSRRTSRNDTHDNGNKSTS</sequence>
<evidence type="ECO:0000313" key="3">
    <source>
        <dbReference type="EMBL" id="OLQ93388.1"/>
    </source>
</evidence>
<feature type="region of interest" description="Disordered" evidence="1">
    <location>
        <begin position="307"/>
        <end position="326"/>
    </location>
</feature>
<dbReference type="AlphaFoldDB" id="A0A1Q9HR84"/>
<dbReference type="EMBL" id="MJMJ01000001">
    <property type="protein sequence ID" value="OLQ93388.1"/>
    <property type="molecule type" value="Genomic_DNA"/>
</dbReference>
<gene>
    <name evidence="3" type="ORF">BIY22_02530</name>
</gene>
<dbReference type="Proteomes" id="UP000186313">
    <property type="component" value="Unassembled WGS sequence"/>
</dbReference>
<comment type="caution">
    <text evidence="3">The sequence shown here is derived from an EMBL/GenBank/DDBJ whole genome shotgun (WGS) entry which is preliminary data.</text>
</comment>
<dbReference type="InterPro" id="IPR032750">
    <property type="entry name" value="TnsD_C"/>
</dbReference>
<organism evidence="3 4">
    <name type="scientific">Vibrio panuliri</name>
    <dbReference type="NCBI Taxonomy" id="1381081"/>
    <lineage>
        <taxon>Bacteria</taxon>
        <taxon>Pseudomonadati</taxon>
        <taxon>Pseudomonadota</taxon>
        <taxon>Gammaproteobacteria</taxon>
        <taxon>Vibrionales</taxon>
        <taxon>Vibrionaceae</taxon>
        <taxon>Vibrio</taxon>
    </lineage>
</organism>